<name>A0A251XWH0_9MICO</name>
<keyword evidence="2" id="KW-1133">Transmembrane helix</keyword>
<reference evidence="3 4" key="1">
    <citation type="submission" date="2016-08" db="EMBL/GenBank/DDBJ databases">
        <title>Genome sequence of Clavibacter michiganensis spp. strain CASJ009.</title>
        <authorList>
            <person name="Thapa S.P."/>
            <person name="Coaker G."/>
        </authorList>
    </citation>
    <scope>NUCLEOTIDE SEQUENCE [LARGE SCALE GENOMIC DNA]</scope>
    <source>
        <strain evidence="3">CASJ009</strain>
    </source>
</reference>
<sequence length="119" mass="12806">MESDADPALTRDRARTPDPTRVRDQPAIRQGRRRTWLVPAGLLAAVAVGLLVAALRLQTLISVTGITALVLLYAAMLIAAVTVRPTRTRNLVLAWIMIVMGAVALGLMLVLMLAERAAI</sequence>
<evidence type="ECO:0000313" key="4">
    <source>
        <dbReference type="Proteomes" id="UP000195106"/>
    </source>
</evidence>
<feature type="transmembrane region" description="Helical" evidence="2">
    <location>
        <begin position="92"/>
        <end position="114"/>
    </location>
</feature>
<feature type="transmembrane region" description="Helical" evidence="2">
    <location>
        <begin position="36"/>
        <end position="55"/>
    </location>
</feature>
<proteinExistence type="predicted"/>
<evidence type="ECO:0000256" key="2">
    <source>
        <dbReference type="SAM" id="Phobius"/>
    </source>
</evidence>
<gene>
    <name evidence="3" type="ORF">CMsap09_13040</name>
</gene>
<organism evidence="3 4">
    <name type="scientific">Clavibacter michiganensis</name>
    <dbReference type="NCBI Taxonomy" id="28447"/>
    <lineage>
        <taxon>Bacteria</taxon>
        <taxon>Bacillati</taxon>
        <taxon>Actinomycetota</taxon>
        <taxon>Actinomycetes</taxon>
        <taxon>Micrococcales</taxon>
        <taxon>Microbacteriaceae</taxon>
        <taxon>Clavibacter</taxon>
    </lineage>
</organism>
<feature type="transmembrane region" description="Helical" evidence="2">
    <location>
        <begin position="61"/>
        <end position="80"/>
    </location>
</feature>
<feature type="region of interest" description="Disordered" evidence="1">
    <location>
        <begin position="1"/>
        <end position="27"/>
    </location>
</feature>
<feature type="compositionally biased region" description="Basic and acidic residues" evidence="1">
    <location>
        <begin position="9"/>
        <end position="26"/>
    </location>
</feature>
<accession>A0A251XWH0</accession>
<keyword evidence="2" id="KW-0812">Transmembrane</keyword>
<comment type="caution">
    <text evidence="3">The sequence shown here is derived from an EMBL/GenBank/DDBJ whole genome shotgun (WGS) entry which is preliminary data.</text>
</comment>
<dbReference type="EMBL" id="MDHJ01000001">
    <property type="protein sequence ID" value="OUE09866.1"/>
    <property type="molecule type" value="Genomic_DNA"/>
</dbReference>
<protein>
    <recommendedName>
        <fullName evidence="5">Integral membrane protein</fullName>
    </recommendedName>
</protein>
<evidence type="ECO:0000256" key="1">
    <source>
        <dbReference type="SAM" id="MobiDB-lite"/>
    </source>
</evidence>
<evidence type="ECO:0000313" key="3">
    <source>
        <dbReference type="EMBL" id="OUE09866.1"/>
    </source>
</evidence>
<dbReference type="AlphaFoldDB" id="A0A251XWH0"/>
<evidence type="ECO:0008006" key="5">
    <source>
        <dbReference type="Google" id="ProtNLM"/>
    </source>
</evidence>
<dbReference type="Proteomes" id="UP000195106">
    <property type="component" value="Unassembled WGS sequence"/>
</dbReference>
<keyword evidence="2" id="KW-0472">Membrane</keyword>